<feature type="compositionally biased region" description="Low complexity" evidence="6">
    <location>
        <begin position="90"/>
        <end position="114"/>
    </location>
</feature>
<dbReference type="Gene3D" id="1.10.510.10">
    <property type="entry name" value="Transferase(Phosphotransferase) domain 1"/>
    <property type="match status" value="1"/>
</dbReference>
<proteinExistence type="predicted"/>
<evidence type="ECO:0000256" key="1">
    <source>
        <dbReference type="ARBA" id="ARBA00004167"/>
    </source>
</evidence>
<dbReference type="AlphaFoldDB" id="A0A8J5C9T3"/>
<keyword evidence="2" id="KW-0812">Transmembrane</keyword>
<dbReference type="GO" id="GO:0016020">
    <property type="term" value="C:membrane"/>
    <property type="evidence" value="ECO:0007669"/>
    <property type="project" value="UniProtKB-SubCell"/>
</dbReference>
<evidence type="ECO:0000256" key="5">
    <source>
        <dbReference type="ARBA" id="ARBA00023136"/>
    </source>
</evidence>
<organism evidence="7 8">
    <name type="scientific">Zingiber officinale</name>
    <name type="common">Ginger</name>
    <name type="synonym">Amomum zingiber</name>
    <dbReference type="NCBI Taxonomy" id="94328"/>
    <lineage>
        <taxon>Eukaryota</taxon>
        <taxon>Viridiplantae</taxon>
        <taxon>Streptophyta</taxon>
        <taxon>Embryophyta</taxon>
        <taxon>Tracheophyta</taxon>
        <taxon>Spermatophyta</taxon>
        <taxon>Magnoliopsida</taxon>
        <taxon>Liliopsida</taxon>
        <taxon>Zingiberales</taxon>
        <taxon>Zingiberaceae</taxon>
        <taxon>Zingiber</taxon>
    </lineage>
</organism>
<comment type="caution">
    <text evidence="7">The sequence shown here is derived from an EMBL/GenBank/DDBJ whole genome shotgun (WGS) entry which is preliminary data.</text>
</comment>
<gene>
    <name evidence="7" type="ORF">ZIOFF_071540</name>
</gene>
<dbReference type="PANTHER" id="PTHR47974:SF19">
    <property type="entry name" value="RECEPTOR-LIKE SERINE_THREONINE-PROTEIN KINASE"/>
    <property type="match status" value="1"/>
</dbReference>
<reference evidence="7 8" key="1">
    <citation type="submission" date="2020-08" db="EMBL/GenBank/DDBJ databases">
        <title>Plant Genome Project.</title>
        <authorList>
            <person name="Zhang R.-G."/>
        </authorList>
    </citation>
    <scope>NUCLEOTIDE SEQUENCE [LARGE SCALE GENOMIC DNA]</scope>
    <source>
        <tissue evidence="7">Rhizome</tissue>
    </source>
</reference>
<dbReference type="EMBL" id="JACMSC010000021">
    <property type="protein sequence ID" value="KAG6470467.1"/>
    <property type="molecule type" value="Genomic_DNA"/>
</dbReference>
<protein>
    <submittedName>
        <fullName evidence="7">Uncharacterized protein</fullName>
    </submittedName>
</protein>
<comment type="subcellular location">
    <subcellularLocation>
        <location evidence="1">Membrane</location>
        <topology evidence="1">Single-pass membrane protein</topology>
    </subcellularLocation>
</comment>
<evidence type="ECO:0000256" key="2">
    <source>
        <dbReference type="ARBA" id="ARBA00022692"/>
    </source>
</evidence>
<dbReference type="PANTHER" id="PTHR47974">
    <property type="entry name" value="OS07G0415500 PROTEIN"/>
    <property type="match status" value="1"/>
</dbReference>
<sequence>MKGNIGSLLDQRLAGDVNLEELERACKLACWCIQDYESCRPTMGQVLQVLEGFLEVAMPPIPRSLRLLTETPENINVNVFYQTQYVSSSQSSQSKSGASNSSHTRSNTSNSSDSKSPRVMLFHFKSEIMVAKVNPPSSGLTRFSAIQNQLVKVYTTGGHISLPDYIKAERFGS</sequence>
<dbReference type="Proteomes" id="UP000734854">
    <property type="component" value="Unassembled WGS sequence"/>
</dbReference>
<keyword evidence="3" id="KW-0732">Signal</keyword>
<feature type="region of interest" description="Disordered" evidence="6">
    <location>
        <begin position="90"/>
        <end position="116"/>
    </location>
</feature>
<keyword evidence="4" id="KW-1133">Transmembrane helix</keyword>
<evidence type="ECO:0000313" key="8">
    <source>
        <dbReference type="Proteomes" id="UP000734854"/>
    </source>
</evidence>
<evidence type="ECO:0000313" key="7">
    <source>
        <dbReference type="EMBL" id="KAG6470467.1"/>
    </source>
</evidence>
<accession>A0A8J5C9T3</accession>
<name>A0A8J5C9T3_ZINOF</name>
<evidence type="ECO:0000256" key="3">
    <source>
        <dbReference type="ARBA" id="ARBA00022729"/>
    </source>
</evidence>
<keyword evidence="5" id="KW-0472">Membrane</keyword>
<evidence type="ECO:0000256" key="6">
    <source>
        <dbReference type="SAM" id="MobiDB-lite"/>
    </source>
</evidence>
<evidence type="ECO:0000256" key="4">
    <source>
        <dbReference type="ARBA" id="ARBA00022989"/>
    </source>
</evidence>
<keyword evidence="8" id="KW-1185">Reference proteome</keyword>